<dbReference type="InterPro" id="IPR002194">
    <property type="entry name" value="Chaperonin_TCP-1_CS"/>
</dbReference>
<comment type="subunit">
    <text evidence="4">Component of the T-complex protein 1 (TCP1) complex.</text>
</comment>
<evidence type="ECO:0000256" key="9">
    <source>
        <dbReference type="ARBA" id="ARBA00032221"/>
    </source>
</evidence>
<evidence type="ECO:0000313" key="12">
    <source>
        <dbReference type="Proteomes" id="UP000292362"/>
    </source>
</evidence>
<dbReference type="GO" id="GO:0005832">
    <property type="term" value="C:chaperonin-containing T-complex"/>
    <property type="evidence" value="ECO:0007669"/>
    <property type="project" value="UniProtKB-ARBA"/>
</dbReference>
<dbReference type="Pfam" id="PF00118">
    <property type="entry name" value="Cpn60_TCP1"/>
    <property type="match status" value="1"/>
</dbReference>
<dbReference type="FunFam" id="3.50.7.10:FF:000006">
    <property type="entry name" value="T-complex protein 1 subunit eta"/>
    <property type="match status" value="1"/>
</dbReference>
<dbReference type="GO" id="GO:0140662">
    <property type="term" value="F:ATP-dependent protein folding chaperone"/>
    <property type="evidence" value="ECO:0007669"/>
    <property type="project" value="InterPro"/>
</dbReference>
<organism evidence="11 12">
    <name type="scientific">Hamiltosporidium tvaerminnensis</name>
    <dbReference type="NCBI Taxonomy" id="1176355"/>
    <lineage>
        <taxon>Eukaryota</taxon>
        <taxon>Fungi</taxon>
        <taxon>Fungi incertae sedis</taxon>
        <taxon>Microsporidia</taxon>
        <taxon>Dubosqiidae</taxon>
        <taxon>Hamiltosporidium</taxon>
    </lineage>
</organism>
<dbReference type="GO" id="GO:0051082">
    <property type="term" value="F:unfolded protein binding"/>
    <property type="evidence" value="ECO:0007669"/>
    <property type="project" value="InterPro"/>
</dbReference>
<evidence type="ECO:0000256" key="6">
    <source>
        <dbReference type="ARBA" id="ARBA00022741"/>
    </source>
</evidence>
<dbReference type="GO" id="GO:0016887">
    <property type="term" value="F:ATP hydrolysis activity"/>
    <property type="evidence" value="ECO:0007669"/>
    <property type="project" value="InterPro"/>
</dbReference>
<sequence length="529" mass="58384">MNVHECKDTREGKPHILQNINTITNLASHLKTTLGPFGMDKLINDLLTNDGATILKNIVRDNEPICKILLSAVNSLDKEVGDGTTSTTLLSSQILSLLKPLVLENYPISTILECLSQARNDILKHLDSLKQKVDSSLLYKIAETSLTSKILKYHKKHFGEIVVKAMSRPNIDSVYADSNINLDSDFYKQSVVIPNISIKKVTGGSLQDSCLVNGVAFAKTFTYAGYEQQPKKIKNPNILCLNVELELKPEKDNCEFKIDSVSSYKDMLEGEYKVFLNRLDTIRQTGANVVLSTLSIGDYATQYFARHNIFCCGRVSEEDVKRVVECCGGEIISSIESLRNKNNETQIQRFIGKCEYFEEKQVGKSRYNFFEGCEFAATLLLRGPTFEMLDEVERSVMDAIGVVKAGLTSKGIVWGGGSCEMSISRFLRDQGIKQGDSCIFVYMVLAQAFEIIPFTLALNSGNDGVEVLGLLRGEHNEGKHSAGVGGDMSLLGVVEPVELKEGIVRCAFSVVETVLRIDGTVVAKGKEQG</sequence>
<keyword evidence="7 10" id="KW-0067">ATP-binding</keyword>
<dbReference type="SUPFAM" id="SSF54849">
    <property type="entry name" value="GroEL-intermediate domain like"/>
    <property type="match status" value="1"/>
</dbReference>
<dbReference type="PANTHER" id="PTHR11353">
    <property type="entry name" value="CHAPERONIN"/>
    <property type="match status" value="1"/>
</dbReference>
<dbReference type="PROSITE" id="PS00750">
    <property type="entry name" value="TCP1_1"/>
    <property type="match status" value="1"/>
</dbReference>
<evidence type="ECO:0000256" key="2">
    <source>
        <dbReference type="ARBA" id="ARBA00004496"/>
    </source>
</evidence>
<dbReference type="PRINTS" id="PR00304">
    <property type="entry name" value="TCOMPLEXTCP1"/>
</dbReference>
<evidence type="ECO:0000256" key="1">
    <source>
        <dbReference type="ARBA" id="ARBA00002912"/>
    </source>
</evidence>
<comment type="subcellular location">
    <subcellularLocation>
        <location evidence="2">Cytoplasm</location>
    </subcellularLocation>
</comment>
<dbReference type="SUPFAM" id="SSF52029">
    <property type="entry name" value="GroEL apical domain-like"/>
    <property type="match status" value="1"/>
</dbReference>
<dbReference type="InterPro" id="IPR027409">
    <property type="entry name" value="GroEL-like_apical_dom_sf"/>
</dbReference>
<dbReference type="InterPro" id="IPR002423">
    <property type="entry name" value="Cpn60/GroEL/TCP-1"/>
</dbReference>
<keyword evidence="5" id="KW-0963">Cytoplasm</keyword>
<evidence type="ECO:0000256" key="10">
    <source>
        <dbReference type="RuleBase" id="RU004187"/>
    </source>
</evidence>
<dbReference type="AlphaFoldDB" id="A0A4Q9L2S2"/>
<dbReference type="InterPro" id="IPR027413">
    <property type="entry name" value="GROEL-like_equatorial_sf"/>
</dbReference>
<dbReference type="EMBL" id="PITJ01000637">
    <property type="protein sequence ID" value="TBU01749.1"/>
    <property type="molecule type" value="Genomic_DNA"/>
</dbReference>
<accession>A0A4Q9L2S2</accession>
<protein>
    <recommendedName>
        <fullName evidence="9">CCT-eta</fullName>
    </recommendedName>
</protein>
<evidence type="ECO:0000313" key="11">
    <source>
        <dbReference type="EMBL" id="TBU01749.1"/>
    </source>
</evidence>
<reference evidence="11 12" key="1">
    <citation type="submission" date="2017-12" db="EMBL/GenBank/DDBJ databases">
        <authorList>
            <person name="Pombert J.-F."/>
            <person name="Haag K.L."/>
            <person name="Ebert D."/>
        </authorList>
    </citation>
    <scope>NUCLEOTIDE SEQUENCE [LARGE SCALE GENOMIC DNA]</scope>
    <source>
        <strain evidence="11">FI-OER-3-3</strain>
    </source>
</reference>
<name>A0A4Q9L2S2_9MICR</name>
<comment type="function">
    <text evidence="1">Molecular chaperone; assists the folding of proteins upon ATP hydrolysis.</text>
</comment>
<dbReference type="Proteomes" id="UP000292362">
    <property type="component" value="Unassembled WGS sequence"/>
</dbReference>
<evidence type="ECO:0000256" key="8">
    <source>
        <dbReference type="ARBA" id="ARBA00023186"/>
    </source>
</evidence>
<proteinExistence type="inferred from homology"/>
<comment type="similarity">
    <text evidence="3 10">Belongs to the TCP-1 chaperonin family.</text>
</comment>
<gene>
    <name evidence="11" type="ORF">CWI37_0637p0020</name>
</gene>
<keyword evidence="8 10" id="KW-0143">Chaperone</keyword>
<evidence type="ECO:0000256" key="7">
    <source>
        <dbReference type="ARBA" id="ARBA00022840"/>
    </source>
</evidence>
<dbReference type="Gene3D" id="1.10.560.10">
    <property type="entry name" value="GroEL-like equatorial domain"/>
    <property type="match status" value="1"/>
</dbReference>
<keyword evidence="6 10" id="KW-0547">Nucleotide-binding</keyword>
<dbReference type="SUPFAM" id="SSF48592">
    <property type="entry name" value="GroEL equatorial domain-like"/>
    <property type="match status" value="1"/>
</dbReference>
<dbReference type="Gene3D" id="3.30.260.10">
    <property type="entry name" value="TCP-1-like chaperonin intermediate domain"/>
    <property type="match status" value="1"/>
</dbReference>
<evidence type="ECO:0000256" key="3">
    <source>
        <dbReference type="ARBA" id="ARBA00008020"/>
    </source>
</evidence>
<dbReference type="Gene3D" id="3.50.7.10">
    <property type="entry name" value="GroEL"/>
    <property type="match status" value="1"/>
</dbReference>
<comment type="caution">
    <text evidence="11">The sequence shown here is derived from an EMBL/GenBank/DDBJ whole genome shotgun (WGS) entry which is preliminary data.</text>
</comment>
<evidence type="ECO:0000256" key="4">
    <source>
        <dbReference type="ARBA" id="ARBA00011381"/>
    </source>
</evidence>
<dbReference type="GO" id="GO:0005524">
    <property type="term" value="F:ATP binding"/>
    <property type="evidence" value="ECO:0007669"/>
    <property type="project" value="UniProtKB-KW"/>
</dbReference>
<dbReference type="InterPro" id="IPR017998">
    <property type="entry name" value="Chaperone_TCP-1"/>
</dbReference>
<evidence type="ECO:0000256" key="5">
    <source>
        <dbReference type="ARBA" id="ARBA00022490"/>
    </source>
</evidence>
<dbReference type="InterPro" id="IPR027410">
    <property type="entry name" value="TCP-1-like_intermed_sf"/>
</dbReference>
<dbReference type="VEuPathDB" id="MicrosporidiaDB:CWI37_0637p0020"/>